<comment type="caution">
    <text evidence="2">The sequence shown here is derived from an EMBL/GenBank/DDBJ whole genome shotgun (WGS) entry which is preliminary data.</text>
</comment>
<reference evidence="2 3" key="1">
    <citation type="journal article" date="2022" name="Gigascience">
        <title>A chromosome-level genome assembly and annotation of the desert horned lizard, Phrynosoma platyrhinos, provides insight into chromosomal rearrangements among reptiles.</title>
        <authorList>
            <person name="Koochekian N."/>
            <person name="Ascanio A."/>
            <person name="Farleigh K."/>
            <person name="Card D.C."/>
            <person name="Schield D.R."/>
            <person name="Castoe T.A."/>
            <person name="Jezkova T."/>
        </authorList>
    </citation>
    <scope>NUCLEOTIDE SEQUENCE [LARGE SCALE GENOMIC DNA]</scope>
    <source>
        <strain evidence="2">NK-2021</strain>
    </source>
</reference>
<gene>
    <name evidence="2" type="ORF">JD844_019798</name>
</gene>
<organism evidence="2 3">
    <name type="scientific">Phrynosoma platyrhinos</name>
    <name type="common">Desert horned lizard</name>
    <dbReference type="NCBI Taxonomy" id="52577"/>
    <lineage>
        <taxon>Eukaryota</taxon>
        <taxon>Metazoa</taxon>
        <taxon>Chordata</taxon>
        <taxon>Craniata</taxon>
        <taxon>Vertebrata</taxon>
        <taxon>Euteleostomi</taxon>
        <taxon>Lepidosauria</taxon>
        <taxon>Squamata</taxon>
        <taxon>Bifurcata</taxon>
        <taxon>Unidentata</taxon>
        <taxon>Episquamata</taxon>
        <taxon>Toxicofera</taxon>
        <taxon>Iguania</taxon>
        <taxon>Phrynosomatidae</taxon>
        <taxon>Phrynosomatinae</taxon>
        <taxon>Phrynosoma</taxon>
    </lineage>
</organism>
<evidence type="ECO:0000313" key="2">
    <source>
        <dbReference type="EMBL" id="KAH0631899.1"/>
    </source>
</evidence>
<proteinExistence type="predicted"/>
<evidence type="ECO:0000256" key="1">
    <source>
        <dbReference type="SAM" id="MobiDB-lite"/>
    </source>
</evidence>
<feature type="region of interest" description="Disordered" evidence="1">
    <location>
        <begin position="41"/>
        <end position="69"/>
    </location>
</feature>
<dbReference type="EMBL" id="JAIPUX010000026">
    <property type="protein sequence ID" value="KAH0631899.1"/>
    <property type="molecule type" value="Genomic_DNA"/>
</dbReference>
<accession>A0ABQ7TQC8</accession>
<name>A0ABQ7TQC8_PHRPL</name>
<feature type="compositionally biased region" description="Basic and acidic residues" evidence="1">
    <location>
        <begin position="127"/>
        <end position="137"/>
    </location>
</feature>
<dbReference type="Proteomes" id="UP000826234">
    <property type="component" value="Unassembled WGS sequence"/>
</dbReference>
<feature type="compositionally biased region" description="Low complexity" evidence="1">
    <location>
        <begin position="49"/>
        <end position="60"/>
    </location>
</feature>
<protein>
    <submittedName>
        <fullName evidence="2">Uncharacterized protein</fullName>
    </submittedName>
</protein>
<sequence>MSFHYNEAFENLDYPYSEPLEVDDPDYHYADTLELDRIRTSEGSTSFHYNPYDSSPYNSYGEHHPEGVRRQNSSIHIPMNSVQIQNSVNPSFEYEPEFVQTPPADINVLNHHYTRKHPASSVGGKIASDKLPNDIVE</sequence>
<keyword evidence="3" id="KW-1185">Reference proteome</keyword>
<evidence type="ECO:0000313" key="3">
    <source>
        <dbReference type="Proteomes" id="UP000826234"/>
    </source>
</evidence>
<feature type="region of interest" description="Disordered" evidence="1">
    <location>
        <begin position="116"/>
        <end position="137"/>
    </location>
</feature>